<dbReference type="InterPro" id="IPR001789">
    <property type="entry name" value="Sig_transdc_resp-reg_receiver"/>
</dbReference>
<reference evidence="6 7" key="1">
    <citation type="submission" date="2017-03" db="EMBL/GenBank/DDBJ databases">
        <title>Genome analysis of Rhizobial strains effectives or ineffectives for nitrogen fixation isolated from bean seeds.</title>
        <authorList>
            <person name="Peralta H."/>
            <person name="Aguilar-Vera A."/>
            <person name="Mora Y."/>
            <person name="Vargas-Lagunas C."/>
            <person name="Girard L."/>
            <person name="Mora J."/>
        </authorList>
    </citation>
    <scope>NUCLEOTIDE SEQUENCE [LARGE SCALE GENOMIC DNA]</scope>
    <source>
        <strain evidence="6 7">CCGM5</strain>
    </source>
</reference>
<keyword evidence="3" id="KW-0804">Transcription</keyword>
<evidence type="ECO:0000256" key="4">
    <source>
        <dbReference type="PROSITE-ProRule" id="PRU00169"/>
    </source>
</evidence>
<evidence type="ECO:0000256" key="3">
    <source>
        <dbReference type="ARBA" id="ARBA00023163"/>
    </source>
</evidence>
<evidence type="ECO:0000313" key="7">
    <source>
        <dbReference type="Proteomes" id="UP000256748"/>
    </source>
</evidence>
<organism evidence="6 7">
    <name type="scientific">Rhizobium leguminosarum bv. trifolii</name>
    <dbReference type="NCBI Taxonomy" id="386"/>
    <lineage>
        <taxon>Bacteria</taxon>
        <taxon>Pseudomonadati</taxon>
        <taxon>Pseudomonadota</taxon>
        <taxon>Alphaproteobacteria</taxon>
        <taxon>Hyphomicrobiales</taxon>
        <taxon>Rhizobiaceae</taxon>
        <taxon>Rhizobium/Agrobacterium group</taxon>
        <taxon>Rhizobium</taxon>
    </lineage>
</organism>
<evidence type="ECO:0000313" key="6">
    <source>
        <dbReference type="EMBL" id="RFB96702.1"/>
    </source>
</evidence>
<dbReference type="PROSITE" id="PS50110">
    <property type="entry name" value="RESPONSE_REGULATORY"/>
    <property type="match status" value="1"/>
</dbReference>
<dbReference type="InterPro" id="IPR011006">
    <property type="entry name" value="CheY-like_superfamily"/>
</dbReference>
<feature type="modified residue" description="4-aspartylphosphate" evidence="4">
    <location>
        <position position="53"/>
    </location>
</feature>
<name>A0A3E1BQQ9_RHILT</name>
<dbReference type="SMART" id="SM00448">
    <property type="entry name" value="REC"/>
    <property type="match status" value="1"/>
</dbReference>
<feature type="domain" description="Response regulatory" evidence="5">
    <location>
        <begin position="4"/>
        <end position="116"/>
    </location>
</feature>
<dbReference type="RefSeq" id="WP_116273130.1">
    <property type="nucleotide sequence ID" value="NZ_KZ859521.1"/>
</dbReference>
<dbReference type="SUPFAM" id="SSF52172">
    <property type="entry name" value="CheY-like"/>
    <property type="match status" value="1"/>
</dbReference>
<evidence type="ECO:0000256" key="1">
    <source>
        <dbReference type="ARBA" id="ARBA00022553"/>
    </source>
</evidence>
<gene>
    <name evidence="6" type="ORF">B5K10_09450</name>
</gene>
<evidence type="ECO:0000256" key="2">
    <source>
        <dbReference type="ARBA" id="ARBA00023015"/>
    </source>
</evidence>
<proteinExistence type="predicted"/>
<dbReference type="PANTHER" id="PTHR44591:SF3">
    <property type="entry name" value="RESPONSE REGULATORY DOMAIN-CONTAINING PROTEIN"/>
    <property type="match status" value="1"/>
</dbReference>
<dbReference type="GO" id="GO:0000160">
    <property type="term" value="P:phosphorelay signal transduction system"/>
    <property type="evidence" value="ECO:0007669"/>
    <property type="project" value="InterPro"/>
</dbReference>
<dbReference type="Pfam" id="PF00072">
    <property type="entry name" value="Response_reg"/>
    <property type="match status" value="1"/>
</dbReference>
<sequence length="128" mass="13609">MQKAVLIVEDEALIRFVAVDVLEDDGYVAYEAGSVLEAVGILSSREIDVLFTDVDMPGGLTGVDLAKLVAGVYPEIGILVTSGRYHVGADILPAGARFLPKPYDLGLLSSLARELMPHRSSYRAGSSS</sequence>
<keyword evidence="2" id="KW-0805">Transcription regulation</keyword>
<accession>A0A3E1BQQ9</accession>
<keyword evidence="1 4" id="KW-0597">Phosphoprotein</keyword>
<dbReference type="EMBL" id="NAOO01000009">
    <property type="protein sequence ID" value="RFB96702.1"/>
    <property type="molecule type" value="Genomic_DNA"/>
</dbReference>
<evidence type="ECO:0000259" key="5">
    <source>
        <dbReference type="PROSITE" id="PS50110"/>
    </source>
</evidence>
<dbReference type="Gene3D" id="3.40.50.2300">
    <property type="match status" value="1"/>
</dbReference>
<protein>
    <submittedName>
        <fullName evidence="6">Response regulator</fullName>
    </submittedName>
</protein>
<dbReference type="InterPro" id="IPR050595">
    <property type="entry name" value="Bact_response_regulator"/>
</dbReference>
<dbReference type="Proteomes" id="UP000256748">
    <property type="component" value="Unassembled WGS sequence"/>
</dbReference>
<dbReference type="PANTHER" id="PTHR44591">
    <property type="entry name" value="STRESS RESPONSE REGULATOR PROTEIN 1"/>
    <property type="match status" value="1"/>
</dbReference>
<dbReference type="AlphaFoldDB" id="A0A3E1BQQ9"/>
<comment type="caution">
    <text evidence="6">The sequence shown here is derived from an EMBL/GenBank/DDBJ whole genome shotgun (WGS) entry which is preliminary data.</text>
</comment>